<evidence type="ECO:0000256" key="6">
    <source>
        <dbReference type="PIRNR" id="PIRNR003097"/>
    </source>
</evidence>
<evidence type="ECO:0000313" key="9">
    <source>
        <dbReference type="EMBL" id="TDR22704.1"/>
    </source>
</evidence>
<dbReference type="Proteomes" id="UP000295724">
    <property type="component" value="Unassembled WGS sequence"/>
</dbReference>
<keyword evidence="3 7" id="KW-0812">Transmembrane</keyword>
<dbReference type="EMBL" id="SNZB01000002">
    <property type="protein sequence ID" value="TDR22704.1"/>
    <property type="molecule type" value="Genomic_DNA"/>
</dbReference>
<accession>A0A4R6XWS4</accession>
<feature type="transmembrane region" description="Helical" evidence="7">
    <location>
        <begin position="182"/>
        <end position="202"/>
    </location>
</feature>
<evidence type="ECO:0000313" key="10">
    <source>
        <dbReference type="Proteomes" id="UP000295724"/>
    </source>
</evidence>
<dbReference type="PANTHER" id="PTHR47755:SF1">
    <property type="entry name" value="CELL DIVISION PROTEIN FTSX"/>
    <property type="match status" value="1"/>
</dbReference>
<evidence type="ECO:0000256" key="2">
    <source>
        <dbReference type="ARBA" id="ARBA00022475"/>
    </source>
</evidence>
<evidence type="ECO:0000256" key="4">
    <source>
        <dbReference type="ARBA" id="ARBA00022989"/>
    </source>
</evidence>
<reference evidence="9 10" key="1">
    <citation type="submission" date="2019-03" db="EMBL/GenBank/DDBJ databases">
        <title>Genomic Encyclopedia of Type Strains, Phase IV (KMG-IV): sequencing the most valuable type-strain genomes for metagenomic binning, comparative biology and taxonomic classification.</title>
        <authorList>
            <person name="Goeker M."/>
        </authorList>
    </citation>
    <scope>NUCLEOTIDE SEQUENCE [LARGE SCALE GENOMIC DNA]</scope>
    <source>
        <strain evidence="9 10">DSM 25488</strain>
    </source>
</reference>
<evidence type="ECO:0000256" key="1">
    <source>
        <dbReference type="ARBA" id="ARBA00004651"/>
    </source>
</evidence>
<dbReference type="InterPro" id="IPR004513">
    <property type="entry name" value="FtsX"/>
</dbReference>
<proteinExistence type="inferred from homology"/>
<keyword evidence="6" id="KW-0997">Cell inner membrane</keyword>
<keyword evidence="6 9" id="KW-0132">Cell division</keyword>
<dbReference type="RefSeq" id="WP_099019325.1">
    <property type="nucleotide sequence ID" value="NZ_NIHB01000002.1"/>
</dbReference>
<dbReference type="InterPro" id="IPR003838">
    <property type="entry name" value="ABC3_permease_C"/>
</dbReference>
<evidence type="ECO:0000256" key="7">
    <source>
        <dbReference type="SAM" id="Phobius"/>
    </source>
</evidence>
<feature type="domain" description="ABC3 transporter permease C-terminal" evidence="8">
    <location>
        <begin position="191"/>
        <end position="308"/>
    </location>
</feature>
<dbReference type="GO" id="GO:0005886">
    <property type="term" value="C:plasma membrane"/>
    <property type="evidence" value="ECO:0007669"/>
    <property type="project" value="UniProtKB-SubCell"/>
</dbReference>
<name>A0A4R6XWS4_9GAMM</name>
<comment type="caution">
    <text evidence="9">The sequence shown here is derived from an EMBL/GenBank/DDBJ whole genome shotgun (WGS) entry which is preliminary data.</text>
</comment>
<sequence length="311" mass="35385">MNQIIKHKPNQWVKWYRGHIRAMVEGFKMPMLTPYSSLFTVITLAICFYLPLVMWTLWQNFSEVEDSWRGQGSMAVFLKQGLAANDLTVLQHDLLERNIVIEVSVVDKDTIKASLNDDPQLNQVIDVISSHELPDQILVQPHPNATSEQLQSLAKNLQLLPDIDYVSFDAEWFNQLKSLTQAFYYLMQASIVVFLIIILVFLSHSIGSEVALHKKEISLQKLLGASPGQIRRRFLYGGLYYGLLASMIAIVMLRITLWYLEKPIADLSQSFGQSILIRTPYLPELLVFILLATLISWLGARVSASNHIANL</sequence>
<dbReference type="Pfam" id="PF02687">
    <property type="entry name" value="FtsX"/>
    <property type="match status" value="1"/>
</dbReference>
<dbReference type="PIRSF" id="PIRSF003097">
    <property type="entry name" value="FtsX"/>
    <property type="match status" value="1"/>
</dbReference>
<dbReference type="GO" id="GO:0032153">
    <property type="term" value="C:cell division site"/>
    <property type="evidence" value="ECO:0007669"/>
    <property type="project" value="TreeGrafter"/>
</dbReference>
<feature type="transmembrane region" description="Helical" evidence="7">
    <location>
        <begin position="280"/>
        <end position="300"/>
    </location>
</feature>
<feature type="transmembrane region" description="Helical" evidence="7">
    <location>
        <begin position="38"/>
        <end position="58"/>
    </location>
</feature>
<evidence type="ECO:0000256" key="3">
    <source>
        <dbReference type="ARBA" id="ARBA00022692"/>
    </source>
</evidence>
<dbReference type="PANTHER" id="PTHR47755">
    <property type="entry name" value="CELL DIVISION PROTEIN FTSX"/>
    <property type="match status" value="1"/>
</dbReference>
<dbReference type="GO" id="GO:0051301">
    <property type="term" value="P:cell division"/>
    <property type="evidence" value="ECO:0007669"/>
    <property type="project" value="UniProtKB-KW"/>
</dbReference>
<comment type="subcellular location">
    <subcellularLocation>
        <location evidence="6">Cell inner membrane</location>
    </subcellularLocation>
    <subcellularLocation>
        <location evidence="1">Cell membrane</location>
        <topology evidence="1">Multi-pass membrane protein</topology>
    </subcellularLocation>
</comment>
<organism evidence="9 10">
    <name type="scientific">Marinicella litoralis</name>
    <dbReference type="NCBI Taxonomy" id="644220"/>
    <lineage>
        <taxon>Bacteria</taxon>
        <taxon>Pseudomonadati</taxon>
        <taxon>Pseudomonadota</taxon>
        <taxon>Gammaproteobacteria</taxon>
        <taxon>Lysobacterales</taxon>
        <taxon>Marinicellaceae</taxon>
        <taxon>Marinicella</taxon>
    </lineage>
</organism>
<comment type="similarity">
    <text evidence="6">Belongs to the ABC-4 integral membrane protein family. FtsX subfamily.</text>
</comment>
<keyword evidence="6" id="KW-0131">Cell cycle</keyword>
<gene>
    <name evidence="9" type="ORF">C8D91_1197</name>
</gene>
<keyword evidence="4 7" id="KW-1133">Transmembrane helix</keyword>
<feature type="transmembrane region" description="Helical" evidence="7">
    <location>
        <begin position="239"/>
        <end position="260"/>
    </location>
</feature>
<evidence type="ECO:0000256" key="5">
    <source>
        <dbReference type="ARBA" id="ARBA00023136"/>
    </source>
</evidence>
<comment type="function">
    <text evidence="6">Part of the ABC transporter FtsEX involved in cellular division.</text>
</comment>
<keyword evidence="2 6" id="KW-1003">Cell membrane</keyword>
<keyword evidence="10" id="KW-1185">Reference proteome</keyword>
<evidence type="ECO:0000259" key="8">
    <source>
        <dbReference type="Pfam" id="PF02687"/>
    </source>
</evidence>
<keyword evidence="5 6" id="KW-0472">Membrane</keyword>
<dbReference type="OrthoDB" id="9813411at2"/>
<dbReference type="AlphaFoldDB" id="A0A4R6XWS4"/>
<protein>
    <recommendedName>
        <fullName evidence="6">Cell division protein FtsX</fullName>
    </recommendedName>
</protein>